<feature type="transmembrane region" description="Helical" evidence="1">
    <location>
        <begin position="182"/>
        <end position="204"/>
    </location>
</feature>
<dbReference type="PROSITE" id="PS51257">
    <property type="entry name" value="PROKAR_LIPOPROTEIN"/>
    <property type="match status" value="1"/>
</dbReference>
<feature type="transmembrane region" description="Helical" evidence="1">
    <location>
        <begin position="225"/>
        <end position="246"/>
    </location>
</feature>
<proteinExistence type="predicted"/>
<gene>
    <name evidence="2" type="ORF">ACFO5W_12545</name>
</gene>
<feature type="transmembrane region" description="Helical" evidence="1">
    <location>
        <begin position="7"/>
        <end position="27"/>
    </location>
</feature>
<evidence type="ECO:0008006" key="4">
    <source>
        <dbReference type="Google" id="ProtNLM"/>
    </source>
</evidence>
<feature type="transmembrane region" description="Helical" evidence="1">
    <location>
        <begin position="76"/>
        <end position="98"/>
    </location>
</feature>
<feature type="transmembrane region" description="Helical" evidence="1">
    <location>
        <begin position="320"/>
        <end position="341"/>
    </location>
</feature>
<sequence>MRRLLRIPSIYLGVPMLFACGMTLLSYKLPSGYLEGILLLLVTTLVIMLFDLLSGLRLPSAAQFRARNYLGTRESLLALGFAGLIIVFCALDLTLFPIPLIDAPASYAQMEGGRAHVRHISDMCWVLPPIGLLCTRNKWLRNALILIGFAFPVLVIDRNRIFAALFATALVIIFRRDPAKRLPWVTVTLLAIIGASVFSVLGILRSGTLDTVALPFSDLYRSAPVGVRWLVLYASAGPYNFASLLAKHYSNSTFLINQLVPMSGSIATAGTDIPLDASNINVGSEFLPFLLALGPLGAIMSIVLLYVVQRWSVRRLYPRVSLFSLLIFLRMSYVCVMSPFAPQAFTWTNVGFIVICLVLQAFAGLLPNRRALGFGPNISVRPADAGKPSS</sequence>
<dbReference type="EMBL" id="JBHSGA010000017">
    <property type="protein sequence ID" value="MFC4527465.1"/>
    <property type="molecule type" value="Genomic_DNA"/>
</dbReference>
<feature type="transmembrane region" description="Helical" evidence="1">
    <location>
        <begin position="33"/>
        <end position="56"/>
    </location>
</feature>
<evidence type="ECO:0000313" key="3">
    <source>
        <dbReference type="Proteomes" id="UP001595961"/>
    </source>
</evidence>
<dbReference type="RefSeq" id="WP_266150143.1">
    <property type="nucleotide sequence ID" value="NZ_CP064028.1"/>
</dbReference>
<organism evidence="2 3">
    <name type="scientific">Dyella halodurans</name>
    <dbReference type="NCBI Taxonomy" id="1920171"/>
    <lineage>
        <taxon>Bacteria</taxon>
        <taxon>Pseudomonadati</taxon>
        <taxon>Pseudomonadota</taxon>
        <taxon>Gammaproteobacteria</taxon>
        <taxon>Lysobacterales</taxon>
        <taxon>Rhodanobacteraceae</taxon>
        <taxon>Dyella</taxon>
    </lineage>
</organism>
<evidence type="ECO:0000256" key="1">
    <source>
        <dbReference type="SAM" id="Phobius"/>
    </source>
</evidence>
<accession>A0ABV9C363</accession>
<feature type="transmembrane region" description="Helical" evidence="1">
    <location>
        <begin position="139"/>
        <end position="156"/>
    </location>
</feature>
<evidence type="ECO:0000313" key="2">
    <source>
        <dbReference type="EMBL" id="MFC4527465.1"/>
    </source>
</evidence>
<protein>
    <recommendedName>
        <fullName evidence="4">Oligosaccharide repeat unit polymerase</fullName>
    </recommendedName>
</protein>
<name>A0ABV9C363_9GAMM</name>
<keyword evidence="1" id="KW-1133">Transmembrane helix</keyword>
<comment type="caution">
    <text evidence="2">The sequence shown here is derived from an EMBL/GenBank/DDBJ whole genome shotgun (WGS) entry which is preliminary data.</text>
</comment>
<keyword evidence="1" id="KW-0812">Transmembrane</keyword>
<keyword evidence="1" id="KW-0472">Membrane</keyword>
<feature type="transmembrane region" description="Helical" evidence="1">
    <location>
        <begin position="286"/>
        <end position="308"/>
    </location>
</feature>
<reference evidence="3" key="1">
    <citation type="journal article" date="2019" name="Int. J. Syst. Evol. Microbiol.">
        <title>The Global Catalogue of Microorganisms (GCM) 10K type strain sequencing project: providing services to taxonomists for standard genome sequencing and annotation.</title>
        <authorList>
            <consortium name="The Broad Institute Genomics Platform"/>
            <consortium name="The Broad Institute Genome Sequencing Center for Infectious Disease"/>
            <person name="Wu L."/>
            <person name="Ma J."/>
        </authorList>
    </citation>
    <scope>NUCLEOTIDE SEQUENCE [LARGE SCALE GENOMIC DNA]</scope>
    <source>
        <strain evidence="3">CCM 4481</strain>
    </source>
</reference>
<dbReference type="Proteomes" id="UP001595961">
    <property type="component" value="Unassembled WGS sequence"/>
</dbReference>
<keyword evidence="3" id="KW-1185">Reference proteome</keyword>
<feature type="transmembrane region" description="Helical" evidence="1">
    <location>
        <begin position="347"/>
        <end position="366"/>
    </location>
</feature>